<dbReference type="CDD" id="cd04320">
    <property type="entry name" value="AspRS_cyto_N"/>
    <property type="match status" value="1"/>
</dbReference>
<keyword evidence="6" id="KW-0547">Nucleotide-binding</keyword>
<comment type="similarity">
    <text evidence="2">Belongs to the class-II aminoacyl-tRNA synthetase family. Type 2 subfamily.</text>
</comment>
<dbReference type="EC" id="6.1.1.12" evidence="3"/>
<dbReference type="PRINTS" id="PR01042">
    <property type="entry name" value="TRNASYNTHASP"/>
</dbReference>
<organism evidence="13 14">
    <name type="scientific">Heterostelium pallidum (strain ATCC 26659 / Pp 5 / PN500)</name>
    <name type="common">Cellular slime mold</name>
    <name type="synonym">Polysphondylium pallidum</name>
    <dbReference type="NCBI Taxonomy" id="670386"/>
    <lineage>
        <taxon>Eukaryota</taxon>
        <taxon>Amoebozoa</taxon>
        <taxon>Evosea</taxon>
        <taxon>Eumycetozoa</taxon>
        <taxon>Dictyostelia</taxon>
        <taxon>Acytosteliales</taxon>
        <taxon>Acytosteliaceae</taxon>
        <taxon>Heterostelium</taxon>
    </lineage>
</organism>
<dbReference type="GO" id="GO:0004815">
    <property type="term" value="F:aspartate-tRNA ligase activity"/>
    <property type="evidence" value="ECO:0007669"/>
    <property type="project" value="UniProtKB-EC"/>
</dbReference>
<dbReference type="OMA" id="WVHEIRD"/>
<keyword evidence="14" id="KW-1185">Reference proteome</keyword>
<evidence type="ECO:0000259" key="12">
    <source>
        <dbReference type="PROSITE" id="PS50862"/>
    </source>
</evidence>
<dbReference type="FunFam" id="3.30.930.10:FF:000013">
    <property type="entry name" value="Aspartate--tRNA ligase, cytoplasmic"/>
    <property type="match status" value="1"/>
</dbReference>
<evidence type="ECO:0000313" key="13">
    <source>
        <dbReference type="EMBL" id="EFA80304.1"/>
    </source>
</evidence>
<evidence type="ECO:0000256" key="5">
    <source>
        <dbReference type="ARBA" id="ARBA00022598"/>
    </source>
</evidence>
<feature type="compositionally biased region" description="Low complexity" evidence="11">
    <location>
        <begin position="42"/>
        <end position="52"/>
    </location>
</feature>
<gene>
    <name evidence="13" type="primary">aspS1</name>
    <name evidence="13" type="ORF">PPL_07134</name>
</gene>
<reference evidence="13 14" key="1">
    <citation type="journal article" date="2011" name="Genome Res.">
        <title>Phylogeny-wide analysis of social amoeba genomes highlights ancient origins for complex intercellular communication.</title>
        <authorList>
            <person name="Heidel A.J."/>
            <person name="Lawal H.M."/>
            <person name="Felder M."/>
            <person name="Schilde C."/>
            <person name="Helps N.R."/>
            <person name="Tunggal B."/>
            <person name="Rivero F."/>
            <person name="John U."/>
            <person name="Schleicher M."/>
            <person name="Eichinger L."/>
            <person name="Platzer M."/>
            <person name="Noegel A.A."/>
            <person name="Schaap P."/>
            <person name="Gloeckner G."/>
        </authorList>
    </citation>
    <scope>NUCLEOTIDE SEQUENCE [LARGE SCALE GENOMIC DNA]</scope>
    <source>
        <strain evidence="14">ATCC 26659 / Pp 5 / PN500</strain>
    </source>
</reference>
<dbReference type="PANTHER" id="PTHR43450">
    <property type="entry name" value="ASPARTYL-TRNA SYNTHETASE"/>
    <property type="match status" value="1"/>
</dbReference>
<feature type="compositionally biased region" description="Polar residues" evidence="11">
    <location>
        <begin position="53"/>
        <end position="63"/>
    </location>
</feature>
<dbReference type="Proteomes" id="UP000001396">
    <property type="component" value="Unassembled WGS sequence"/>
</dbReference>
<keyword evidence="4" id="KW-0963">Cytoplasm</keyword>
<evidence type="ECO:0000256" key="8">
    <source>
        <dbReference type="ARBA" id="ARBA00022917"/>
    </source>
</evidence>
<evidence type="ECO:0000256" key="4">
    <source>
        <dbReference type="ARBA" id="ARBA00022490"/>
    </source>
</evidence>
<dbReference type="Gene3D" id="2.40.50.140">
    <property type="entry name" value="Nucleic acid-binding proteins"/>
    <property type="match status" value="1"/>
</dbReference>
<dbReference type="SUPFAM" id="SSF55681">
    <property type="entry name" value="Class II aaRS and biotin synthetases"/>
    <property type="match status" value="1"/>
</dbReference>
<proteinExistence type="inferred from homology"/>
<sequence length="566" mass="63705">MSETTPTTEVPTTSEAGEEKKSKKALNKELKKQQKEEKKNAAKAAKPQQQQQVVQNPLETSGDNFGRAPMNQSQNRAGKKYTPVESINPSLNGEKVLVRARVHLATATGSLAFMVLRDAMHTIQAVLSAAGNGKPMVKFAGAIPKESIVDMEATVITTKEPINRCTQKDVELQVLSLFIVSEAQQLPLQLEDLARPTHELEQQKKTIEELDEKLKSLTLSEAERSDLEKKKGEANKYAEVLLDTRLNNRVLDLRVPSHQAIFRLQSAVGMLFREYLHSNNFVEIHTPKMISSASESGASVFKLGYFDTNAYLAQSPQFYKQMAICSDMERVYEIGPVFRAENSFTHRHLTEFVGLDIEMSFREHYHEVLDVLDNLMCSIFEGLETRFAKELETIKAQYGYEPFKFTRPSPRFTFDEAAAMLNEIGETVVDNDINTTQEKLLGKIIKKKYGVDFYIIDKFYRTARPFYTMPDPNNELLANAYDLFMRGEEICSGAQRIHDAKMLEESAAKHGINIPSIQAYIDAFKYGAAPHAGGGVGLERVVMLYLGIGNIRKTSMFPRDPKRIAP</sequence>
<comment type="catalytic activity">
    <reaction evidence="10">
        <text>tRNA(Asp) + L-aspartate + ATP = L-aspartyl-tRNA(Asp) + AMP + diphosphate</text>
        <dbReference type="Rhea" id="RHEA:19649"/>
        <dbReference type="Rhea" id="RHEA-COMP:9660"/>
        <dbReference type="Rhea" id="RHEA-COMP:9678"/>
        <dbReference type="ChEBI" id="CHEBI:29991"/>
        <dbReference type="ChEBI" id="CHEBI:30616"/>
        <dbReference type="ChEBI" id="CHEBI:33019"/>
        <dbReference type="ChEBI" id="CHEBI:78442"/>
        <dbReference type="ChEBI" id="CHEBI:78516"/>
        <dbReference type="ChEBI" id="CHEBI:456215"/>
        <dbReference type="EC" id="6.1.1.12"/>
    </reaction>
</comment>
<dbReference type="GeneID" id="31362615"/>
<keyword evidence="7" id="KW-0067">ATP-binding</keyword>
<protein>
    <recommendedName>
        <fullName evidence="3">aspartate--tRNA ligase</fullName>
        <ecNumber evidence="3">6.1.1.12</ecNumber>
    </recommendedName>
</protein>
<evidence type="ECO:0000256" key="2">
    <source>
        <dbReference type="ARBA" id="ARBA00005312"/>
    </source>
</evidence>
<evidence type="ECO:0000256" key="1">
    <source>
        <dbReference type="ARBA" id="ARBA00004496"/>
    </source>
</evidence>
<dbReference type="AlphaFoldDB" id="D3BEH3"/>
<dbReference type="Gene3D" id="3.30.930.10">
    <property type="entry name" value="Bira Bifunctional Protein, Domain 2"/>
    <property type="match status" value="1"/>
</dbReference>
<dbReference type="GO" id="GO:0017101">
    <property type="term" value="C:aminoacyl-tRNA synthetase multienzyme complex"/>
    <property type="evidence" value="ECO:0007669"/>
    <property type="project" value="TreeGrafter"/>
</dbReference>
<feature type="compositionally biased region" description="Low complexity" evidence="11">
    <location>
        <begin position="1"/>
        <end position="15"/>
    </location>
</feature>
<dbReference type="InterPro" id="IPR002312">
    <property type="entry name" value="Asp/Asn-tRNA-synth_IIb"/>
</dbReference>
<dbReference type="InterPro" id="IPR004364">
    <property type="entry name" value="Aa-tRNA-synt_II"/>
</dbReference>
<keyword evidence="5" id="KW-0436">Ligase</keyword>
<dbReference type="NCBIfam" id="TIGR00458">
    <property type="entry name" value="aspS_nondisc"/>
    <property type="match status" value="1"/>
</dbReference>
<dbReference type="SUPFAM" id="SSF50249">
    <property type="entry name" value="Nucleic acid-binding proteins"/>
    <property type="match status" value="1"/>
</dbReference>
<evidence type="ECO:0000256" key="7">
    <source>
        <dbReference type="ARBA" id="ARBA00022840"/>
    </source>
</evidence>
<accession>D3BEH3</accession>
<dbReference type="Pfam" id="PF00152">
    <property type="entry name" value="tRNA-synt_2"/>
    <property type="match status" value="1"/>
</dbReference>
<dbReference type="InParanoid" id="D3BEH3"/>
<dbReference type="CDD" id="cd00776">
    <property type="entry name" value="AsxRS_core"/>
    <property type="match status" value="1"/>
</dbReference>
<comment type="caution">
    <text evidence="13">The sequence shown here is derived from an EMBL/GenBank/DDBJ whole genome shotgun (WGS) entry which is preliminary data.</text>
</comment>
<dbReference type="EMBL" id="ADBJ01000031">
    <property type="protein sequence ID" value="EFA80304.1"/>
    <property type="molecule type" value="Genomic_DNA"/>
</dbReference>
<dbReference type="PROSITE" id="PS50862">
    <property type="entry name" value="AA_TRNA_LIGASE_II"/>
    <property type="match status" value="1"/>
</dbReference>
<dbReference type="PANTHER" id="PTHR43450:SF1">
    <property type="entry name" value="ASPARTATE--TRNA LIGASE, CYTOPLASMIC"/>
    <property type="match status" value="1"/>
</dbReference>
<dbReference type="HAMAP" id="MF_02075">
    <property type="entry name" value="Asp_tRNA_synth_type2"/>
    <property type="match status" value="1"/>
</dbReference>
<evidence type="ECO:0000256" key="11">
    <source>
        <dbReference type="SAM" id="MobiDB-lite"/>
    </source>
</evidence>
<feature type="region of interest" description="Disordered" evidence="11">
    <location>
        <begin position="1"/>
        <end position="86"/>
    </location>
</feature>
<feature type="domain" description="Aminoacyl-transfer RNA synthetases class-II family profile" evidence="12">
    <location>
        <begin position="262"/>
        <end position="558"/>
    </location>
</feature>
<dbReference type="STRING" id="670386.D3BEH3"/>
<dbReference type="InterPro" id="IPR004523">
    <property type="entry name" value="Asp-tRNA_synthase_2"/>
</dbReference>
<dbReference type="GO" id="GO:0003723">
    <property type="term" value="F:RNA binding"/>
    <property type="evidence" value="ECO:0007669"/>
    <property type="project" value="TreeGrafter"/>
</dbReference>
<dbReference type="InterPro" id="IPR045864">
    <property type="entry name" value="aa-tRNA-synth_II/BPL/LPL"/>
</dbReference>
<keyword evidence="9 13" id="KW-0030">Aminoacyl-tRNA synthetase</keyword>
<dbReference type="GO" id="GO:0005829">
    <property type="term" value="C:cytosol"/>
    <property type="evidence" value="ECO:0007669"/>
    <property type="project" value="TreeGrafter"/>
</dbReference>
<comment type="subcellular location">
    <subcellularLocation>
        <location evidence="1">Cytoplasm</location>
    </subcellularLocation>
</comment>
<dbReference type="FunCoup" id="D3BEH3">
    <property type="interactions" value="1009"/>
</dbReference>
<name>D3BEH3_HETP5</name>
<evidence type="ECO:0000256" key="6">
    <source>
        <dbReference type="ARBA" id="ARBA00022741"/>
    </source>
</evidence>
<evidence type="ECO:0000313" key="14">
    <source>
        <dbReference type="Proteomes" id="UP000001396"/>
    </source>
</evidence>
<feature type="compositionally biased region" description="Basic and acidic residues" evidence="11">
    <location>
        <begin position="17"/>
        <end position="40"/>
    </location>
</feature>
<evidence type="ECO:0000256" key="10">
    <source>
        <dbReference type="ARBA" id="ARBA00047904"/>
    </source>
</evidence>
<dbReference type="InterPro" id="IPR012340">
    <property type="entry name" value="NA-bd_OB-fold"/>
</dbReference>
<dbReference type="GO" id="GO:0006422">
    <property type="term" value="P:aspartyl-tRNA aminoacylation"/>
    <property type="evidence" value="ECO:0007669"/>
    <property type="project" value="InterPro"/>
</dbReference>
<dbReference type="NCBIfam" id="NF003483">
    <property type="entry name" value="PRK05159.1"/>
    <property type="match status" value="1"/>
</dbReference>
<dbReference type="InterPro" id="IPR006195">
    <property type="entry name" value="aa-tRNA-synth_II"/>
</dbReference>
<dbReference type="RefSeq" id="XP_020432424.1">
    <property type="nucleotide sequence ID" value="XM_020577976.1"/>
</dbReference>
<keyword evidence="8" id="KW-0648">Protein biosynthesis</keyword>
<evidence type="ECO:0000256" key="9">
    <source>
        <dbReference type="ARBA" id="ARBA00023146"/>
    </source>
</evidence>
<dbReference type="GO" id="GO:0005524">
    <property type="term" value="F:ATP binding"/>
    <property type="evidence" value="ECO:0007669"/>
    <property type="project" value="UniProtKB-KW"/>
</dbReference>
<evidence type="ECO:0000256" key="3">
    <source>
        <dbReference type="ARBA" id="ARBA00012841"/>
    </source>
</evidence>